<dbReference type="InterPro" id="IPR001965">
    <property type="entry name" value="Znf_PHD"/>
</dbReference>
<feature type="region of interest" description="Disordered" evidence="6">
    <location>
        <begin position="301"/>
        <end position="320"/>
    </location>
</feature>
<feature type="region of interest" description="Disordered" evidence="6">
    <location>
        <begin position="1100"/>
        <end position="1127"/>
    </location>
</feature>
<feature type="region of interest" description="Disordered" evidence="6">
    <location>
        <begin position="1385"/>
        <end position="1408"/>
    </location>
</feature>
<dbReference type="InterPro" id="IPR036855">
    <property type="entry name" value="Znf_CCCH_sf"/>
</dbReference>
<dbReference type="Gene3D" id="3.90.70.200">
    <property type="entry name" value="Plus-3 domain"/>
    <property type="match status" value="1"/>
</dbReference>
<feature type="compositionally biased region" description="Basic and acidic residues" evidence="6">
    <location>
        <begin position="732"/>
        <end position="747"/>
    </location>
</feature>
<dbReference type="Gene3D" id="3.30.1490.40">
    <property type="match status" value="1"/>
</dbReference>
<dbReference type="PROSITE" id="PS51925">
    <property type="entry name" value="SWIB_MDM2"/>
    <property type="match status" value="1"/>
</dbReference>
<dbReference type="Pfam" id="PF02201">
    <property type="entry name" value="SWIB"/>
    <property type="match status" value="1"/>
</dbReference>
<dbReference type="InterPro" id="IPR019786">
    <property type="entry name" value="Zinc_finger_PHD-type_CS"/>
</dbReference>
<dbReference type="SUPFAM" id="SSF90229">
    <property type="entry name" value="CCCH zinc finger"/>
    <property type="match status" value="1"/>
</dbReference>
<keyword evidence="1 5" id="KW-0479">Metal-binding</keyword>
<dbReference type="Pfam" id="PF25980">
    <property type="entry name" value="NERD_plant"/>
    <property type="match status" value="1"/>
</dbReference>
<dbReference type="CDD" id="cd10567">
    <property type="entry name" value="SWIB-MDM2_like"/>
    <property type="match status" value="1"/>
</dbReference>
<feature type="zinc finger region" description="C3H1-type" evidence="5">
    <location>
        <begin position="1427"/>
        <end position="1452"/>
    </location>
</feature>
<evidence type="ECO:0000256" key="3">
    <source>
        <dbReference type="ARBA" id="ARBA00022833"/>
    </source>
</evidence>
<protein>
    <submittedName>
        <fullName evidence="11">Zinc finger CCCH domain-containing protein 44-like</fullName>
    </submittedName>
</protein>
<evidence type="ECO:0000259" key="9">
    <source>
        <dbReference type="PROSITE" id="PS51360"/>
    </source>
</evidence>
<evidence type="ECO:0000259" key="7">
    <source>
        <dbReference type="PROSITE" id="PS50103"/>
    </source>
</evidence>
<dbReference type="SMART" id="SM00719">
    <property type="entry name" value="Plus3"/>
    <property type="match status" value="1"/>
</dbReference>
<dbReference type="InterPro" id="IPR011011">
    <property type="entry name" value="Znf_FYVE_PHD"/>
</dbReference>
<feature type="compositionally biased region" description="Basic and acidic residues" evidence="6">
    <location>
        <begin position="700"/>
        <end position="713"/>
    </location>
</feature>
<dbReference type="SUPFAM" id="SSF159042">
    <property type="entry name" value="Plus3-like"/>
    <property type="match status" value="1"/>
</dbReference>
<keyword evidence="2 5" id="KW-0863">Zinc-finger</keyword>
<organism evidence="11 12">
    <name type="scientific">Salvia divinorum</name>
    <name type="common">Maria pastora</name>
    <name type="synonym">Diviner's sage</name>
    <dbReference type="NCBI Taxonomy" id="28513"/>
    <lineage>
        <taxon>Eukaryota</taxon>
        <taxon>Viridiplantae</taxon>
        <taxon>Streptophyta</taxon>
        <taxon>Embryophyta</taxon>
        <taxon>Tracheophyta</taxon>
        <taxon>Spermatophyta</taxon>
        <taxon>Magnoliopsida</taxon>
        <taxon>eudicotyledons</taxon>
        <taxon>Gunneridae</taxon>
        <taxon>Pentapetalae</taxon>
        <taxon>asterids</taxon>
        <taxon>lamiids</taxon>
        <taxon>Lamiales</taxon>
        <taxon>Lamiaceae</taxon>
        <taxon>Nepetoideae</taxon>
        <taxon>Mentheae</taxon>
        <taxon>Salviinae</taxon>
        <taxon>Salvia</taxon>
        <taxon>Salvia subgen. Calosphace</taxon>
    </lineage>
</organism>
<feature type="compositionally biased region" description="Gly residues" evidence="6">
    <location>
        <begin position="1393"/>
        <end position="1405"/>
    </location>
</feature>
<dbReference type="InterPro" id="IPR058668">
    <property type="entry name" value="NERD_dom"/>
</dbReference>
<evidence type="ECO:0000256" key="1">
    <source>
        <dbReference type="ARBA" id="ARBA00022723"/>
    </source>
</evidence>
<dbReference type="InterPro" id="IPR019835">
    <property type="entry name" value="SWIB_domain"/>
</dbReference>
<dbReference type="PANTHER" id="PTHR46695">
    <property type="entry name" value="ZINC FINGER CCCH DOMAIN-CONTAINING PROTEIN 44-RELATED"/>
    <property type="match status" value="1"/>
</dbReference>
<dbReference type="Gene3D" id="3.30.40.10">
    <property type="entry name" value="Zinc/RING finger domain, C3HC4 (zinc finger)"/>
    <property type="match status" value="1"/>
</dbReference>
<feature type="domain" description="C3H1-type" evidence="7">
    <location>
        <begin position="1427"/>
        <end position="1452"/>
    </location>
</feature>
<dbReference type="CDD" id="cd15568">
    <property type="entry name" value="PHD5_NSD"/>
    <property type="match status" value="1"/>
</dbReference>
<dbReference type="SMART" id="SM00249">
    <property type="entry name" value="PHD"/>
    <property type="match status" value="1"/>
</dbReference>
<feature type="region of interest" description="Disordered" evidence="6">
    <location>
        <begin position="675"/>
        <end position="786"/>
    </location>
</feature>
<dbReference type="InterPro" id="IPR035445">
    <property type="entry name" value="GYF-like_dom_sf"/>
</dbReference>
<sequence length="1452" mass="159885">MENIETLLAAVAAQTQGFGADDDEAVASAPSVAAAQLVPSVARLIGGEKRRRGRPPKPQPAGANPPPPKRMKVEVEEEDVCFICFDGGSLVLCDRKGCPKAYHPACIKRDEAFFQSKAKWNCGWHICSVCQKASYFTCYTCTYSLCKSCIKNEDFLCVRGNKGFCSTCIKPIMLIENKDQATNDSIKVDFDDKLSWEYLFKMYWLLLKDKLSLKLDEITQAKNPWKVVATEACKPQFDNVLPAAVGGEVSVSCRTTEHLELNKPHVDINFVQNDGLRTPSNGDNVEKLHSSKEEMESCCNKDTLKPDMDNVTDQTSTEKATGAPVIEKDLDSLSSVKDTSMPCISKNVNTRESDKQAIDSEWASKDLLEFVAHMKNGDISAITQFDVQTLLLDYIKRNNLRDPRRKSQIICDQRLKSLFGKPRVGHIEMLKLLEYHFLIKEDSHKNSFIPAGFVSSVPNDVKSDGNMFGLAMPVNNRKRKNRKKGEDRAPHLDLNEYAAIDVYNISLIYLRRSLMENLLGDRENFNNKVIGSIVRIRIRTNDKKPEVHRLVQVVGTSTVSEPYRIGNGTADAILEVLNLDKKEVVSIDGISNQEFTEEECRRLRQSIRCGLVKHLTVGEVQKKAVALQSVRVNDWLEAEILKLNHLRDRASEKGHKKELRECVDKLQLLKSPEERRRRIAEVPDIHVDPKMNPNYESEDDNKSGGNDKKDEYVRPSYFRFPRNAQKPSSNKKGKEQRSTEVKNRIIENTDVNGSSSSRYDQATQRSGLETSTATAYTGNSPSADNIDHEKLWHYRDPNGKIQGQFSMMQLRKWSTTGLFPHDMRIWTNHEQYDSLLLTDALSGKLHAASDLSRARSSGLHGNKPPEGIGARKATNGINRDENKQKEATGVVKVDELGSSGWPQCWDLLKDSNSSVDDVKARTLPPPSSSGTRHAALTDRSQGGDVLNQGSQTGEKNLAGVTHSPMTSGCELQSQHDNDDQTSKPTDKNLQALNIDSTSNEIESISISAPVLETPGSSKQAEHVDILFLPSPTRKVENQPLVSADVPAQNSGVLELLSPTPKSNDENEGAHTKREGFVNLDVSNSGSVWNGSVQLPEVADEWSGYSPTPTRPSLQEWDPGLVSASPSKPPEVKIEIMDTIPPDSLTPPTSNMPNWLTIMNEPIEFVALGEDSVSDLLAEVDAMESQGALPSPTSAIKFARELLEDCRDDCFSSIEEFSSAAEPRRSDAMSSTSDMHLSSQSLEPSKPNRMSPVDAFDFFRRSSNSSASSEGETNAPVHSSDAGSEIHPPPTYANQEIGASVATGTGSEGSDPGWGALQGNMGNINLVTVQGNVNLVLGGPGQGMANLGWGMNAGPGPAWANPSTNRSPRNGSLPWDGQRKYGGERFNSPREWGGYQGGETGLGSGRGRLPWGRPPYGGSVGGYSRPLPKGQRVCKFYEGGHCKKGAFCDYLHP</sequence>
<dbReference type="InterPro" id="IPR000571">
    <property type="entry name" value="Znf_CCCH"/>
</dbReference>
<feature type="compositionally biased region" description="Basic and acidic residues" evidence="6">
    <location>
        <begin position="1062"/>
        <end position="1073"/>
    </location>
</feature>
<evidence type="ECO:0000256" key="2">
    <source>
        <dbReference type="ARBA" id="ARBA00022771"/>
    </source>
</evidence>
<dbReference type="Pfam" id="PF03126">
    <property type="entry name" value="Plus-3"/>
    <property type="match status" value="1"/>
</dbReference>
<comment type="caution">
    <text evidence="11">The sequence shown here is derived from an EMBL/GenBank/DDBJ whole genome shotgun (WGS) entry which is preliminary data.</text>
</comment>
<feature type="region of interest" description="Disordered" evidence="6">
    <location>
        <begin position="1053"/>
        <end position="1073"/>
    </location>
</feature>
<dbReference type="SMART" id="SM00151">
    <property type="entry name" value="SWIB"/>
    <property type="match status" value="1"/>
</dbReference>
<dbReference type="InterPro" id="IPR003169">
    <property type="entry name" value="GYF"/>
</dbReference>
<evidence type="ECO:0000313" key="12">
    <source>
        <dbReference type="Proteomes" id="UP001567538"/>
    </source>
</evidence>
<feature type="compositionally biased region" description="Pro residues" evidence="6">
    <location>
        <begin position="56"/>
        <end position="68"/>
    </location>
</feature>
<feature type="domain" description="DM2" evidence="10">
    <location>
        <begin position="356"/>
        <end position="439"/>
    </location>
</feature>
<dbReference type="PROSITE" id="PS50103">
    <property type="entry name" value="ZF_C3H1"/>
    <property type="match status" value="1"/>
</dbReference>
<feature type="compositionally biased region" description="Basic and acidic residues" evidence="6">
    <location>
        <begin position="675"/>
        <end position="689"/>
    </location>
</feature>
<dbReference type="InterPro" id="IPR003121">
    <property type="entry name" value="SWIB_MDM2_domain"/>
</dbReference>
<dbReference type="SUPFAM" id="SSF47592">
    <property type="entry name" value="SWIB/MDM2 domain"/>
    <property type="match status" value="1"/>
</dbReference>
<keyword evidence="3 5" id="KW-0862">Zinc</keyword>
<dbReference type="GO" id="GO:0008270">
    <property type="term" value="F:zinc ion binding"/>
    <property type="evidence" value="ECO:0007669"/>
    <property type="project" value="UniProtKB-KW"/>
</dbReference>
<dbReference type="Gene3D" id="1.10.245.10">
    <property type="entry name" value="SWIB/MDM2 domain"/>
    <property type="match status" value="1"/>
</dbReference>
<dbReference type="InterPro" id="IPR013083">
    <property type="entry name" value="Znf_RING/FYVE/PHD"/>
</dbReference>
<feature type="region of interest" description="Disordered" evidence="6">
    <location>
        <begin position="1217"/>
        <end position="1292"/>
    </location>
</feature>
<evidence type="ECO:0000259" key="10">
    <source>
        <dbReference type="PROSITE" id="PS51925"/>
    </source>
</evidence>
<evidence type="ECO:0000256" key="4">
    <source>
        <dbReference type="ARBA" id="ARBA00023125"/>
    </source>
</evidence>
<feature type="compositionally biased region" description="Polar residues" evidence="6">
    <location>
        <begin position="749"/>
        <end position="783"/>
    </location>
</feature>
<evidence type="ECO:0000313" key="11">
    <source>
        <dbReference type="EMBL" id="KAL1569544.1"/>
    </source>
</evidence>
<dbReference type="SUPFAM" id="SSF57903">
    <property type="entry name" value="FYVE/PHD zinc finger"/>
    <property type="match status" value="1"/>
</dbReference>
<dbReference type="InterPro" id="IPR036885">
    <property type="entry name" value="SWIB_MDM2_dom_sf"/>
</dbReference>
<feature type="region of interest" description="Disordered" evidence="6">
    <location>
        <begin position="914"/>
        <end position="987"/>
    </location>
</feature>
<dbReference type="SUPFAM" id="SSF55277">
    <property type="entry name" value="GYF domain"/>
    <property type="match status" value="1"/>
</dbReference>
<dbReference type="InterPro" id="IPR036128">
    <property type="entry name" value="Plus3-like_sf"/>
</dbReference>
<feature type="region of interest" description="Disordered" evidence="6">
    <location>
        <begin position="46"/>
        <end position="70"/>
    </location>
</feature>
<dbReference type="PROSITE" id="PS51360">
    <property type="entry name" value="PLUS3"/>
    <property type="match status" value="1"/>
</dbReference>
<feature type="compositionally biased region" description="Polar residues" evidence="6">
    <location>
        <begin position="1227"/>
        <end position="1242"/>
    </location>
</feature>
<dbReference type="FunFam" id="3.30.40.10:FF:000303">
    <property type="entry name" value="Zinc finger CCCH domain-containing protein 19"/>
    <property type="match status" value="1"/>
</dbReference>
<dbReference type="SMART" id="SM00444">
    <property type="entry name" value="GYF"/>
    <property type="match status" value="1"/>
</dbReference>
<feature type="domain" description="GYF" evidence="8">
    <location>
        <begin position="789"/>
        <end position="842"/>
    </location>
</feature>
<keyword evidence="4" id="KW-0238">DNA-binding</keyword>
<gene>
    <name evidence="11" type="ORF">AAHA92_01011</name>
</gene>
<evidence type="ECO:0000259" key="8">
    <source>
        <dbReference type="PROSITE" id="PS50829"/>
    </source>
</evidence>
<dbReference type="PANTHER" id="PTHR46695:SF4">
    <property type="entry name" value="ZINC FINGER CCCH DOMAIN-CONTAINING PROTEIN 44"/>
    <property type="match status" value="1"/>
</dbReference>
<dbReference type="Proteomes" id="UP001567538">
    <property type="component" value="Unassembled WGS sequence"/>
</dbReference>
<dbReference type="Pfam" id="PF02213">
    <property type="entry name" value="GYF"/>
    <property type="match status" value="1"/>
</dbReference>
<proteinExistence type="predicted"/>
<dbReference type="PROSITE" id="PS01359">
    <property type="entry name" value="ZF_PHD_1"/>
    <property type="match status" value="1"/>
</dbReference>
<feature type="region of interest" description="Disordered" evidence="6">
    <location>
        <begin position="852"/>
        <end position="890"/>
    </location>
</feature>
<accession>A0ABD1INV9</accession>
<dbReference type="PROSITE" id="PS50829">
    <property type="entry name" value="GYF"/>
    <property type="match status" value="1"/>
</dbReference>
<feature type="compositionally biased region" description="Polar residues" evidence="6">
    <location>
        <begin position="963"/>
        <end position="972"/>
    </location>
</feature>
<dbReference type="EMBL" id="JBEAFC010000001">
    <property type="protein sequence ID" value="KAL1569544.1"/>
    <property type="molecule type" value="Genomic_DNA"/>
</dbReference>
<feature type="domain" description="Plus3" evidence="9">
    <location>
        <begin position="499"/>
        <end position="632"/>
    </location>
</feature>
<reference evidence="11 12" key="1">
    <citation type="submission" date="2024-06" db="EMBL/GenBank/DDBJ databases">
        <title>A chromosome level genome sequence of Diviner's sage (Salvia divinorum).</title>
        <authorList>
            <person name="Ford S.A."/>
            <person name="Ro D.-K."/>
            <person name="Ness R.W."/>
            <person name="Phillips M.A."/>
        </authorList>
    </citation>
    <scope>NUCLEOTIDE SEQUENCE [LARGE SCALE GENOMIC DNA]</scope>
    <source>
        <strain evidence="11">SAF-2024a</strain>
        <tissue evidence="11">Leaf</tissue>
    </source>
</reference>
<feature type="compositionally biased region" description="Basic and acidic residues" evidence="6">
    <location>
        <begin position="973"/>
        <end position="986"/>
    </location>
</feature>
<evidence type="ECO:0000256" key="5">
    <source>
        <dbReference type="PROSITE-ProRule" id="PRU00723"/>
    </source>
</evidence>
<dbReference type="InterPro" id="IPR004343">
    <property type="entry name" value="Plus-3_dom"/>
</dbReference>
<name>A0ABD1INV9_SALDI</name>
<keyword evidence="12" id="KW-1185">Reference proteome</keyword>
<evidence type="ECO:0000256" key="6">
    <source>
        <dbReference type="SAM" id="MobiDB-lite"/>
    </source>
</evidence>
<dbReference type="GO" id="GO:0003677">
    <property type="term" value="F:DNA binding"/>
    <property type="evidence" value="ECO:0007669"/>
    <property type="project" value="UniProtKB-KW"/>
</dbReference>